<feature type="transmembrane region" description="Helical" evidence="2">
    <location>
        <begin position="80"/>
        <end position="102"/>
    </location>
</feature>
<feature type="transmembrane region" description="Helical" evidence="2">
    <location>
        <begin position="49"/>
        <end position="73"/>
    </location>
</feature>
<feature type="region of interest" description="Disordered" evidence="1">
    <location>
        <begin position="187"/>
        <end position="220"/>
    </location>
</feature>
<gene>
    <name evidence="3" type="primary">ORF82491</name>
</gene>
<name>A0A0B6ZV80_9EUPU</name>
<keyword evidence="2" id="KW-0812">Transmembrane</keyword>
<evidence type="ECO:0000256" key="2">
    <source>
        <dbReference type="SAM" id="Phobius"/>
    </source>
</evidence>
<dbReference type="AlphaFoldDB" id="A0A0B6ZV80"/>
<keyword evidence="2" id="KW-0472">Membrane</keyword>
<feature type="compositionally biased region" description="Polar residues" evidence="1">
    <location>
        <begin position="195"/>
        <end position="209"/>
    </location>
</feature>
<protein>
    <submittedName>
        <fullName evidence="3">Uncharacterized protein</fullName>
    </submittedName>
</protein>
<feature type="transmembrane region" description="Helical" evidence="2">
    <location>
        <begin position="108"/>
        <end position="130"/>
    </location>
</feature>
<evidence type="ECO:0000313" key="3">
    <source>
        <dbReference type="EMBL" id="CEK72458.1"/>
    </source>
</evidence>
<proteinExistence type="predicted"/>
<evidence type="ECO:0000256" key="1">
    <source>
        <dbReference type="SAM" id="MobiDB-lite"/>
    </source>
</evidence>
<reference evidence="3" key="1">
    <citation type="submission" date="2014-12" db="EMBL/GenBank/DDBJ databases">
        <title>Insight into the proteome of Arion vulgaris.</title>
        <authorList>
            <person name="Aradska J."/>
            <person name="Bulat T."/>
            <person name="Smidak R."/>
            <person name="Sarate P."/>
            <person name="Gangsoo J."/>
            <person name="Sialana F."/>
            <person name="Bilban M."/>
            <person name="Lubec G."/>
        </authorList>
    </citation>
    <scope>NUCLEOTIDE SEQUENCE</scope>
    <source>
        <tissue evidence="3">Skin</tissue>
    </source>
</reference>
<feature type="non-terminal residue" evidence="3">
    <location>
        <position position="220"/>
    </location>
</feature>
<dbReference type="EMBL" id="HACG01025593">
    <property type="protein sequence ID" value="CEK72458.1"/>
    <property type="molecule type" value="Transcribed_RNA"/>
</dbReference>
<organism evidence="3">
    <name type="scientific">Arion vulgaris</name>
    <dbReference type="NCBI Taxonomy" id="1028688"/>
    <lineage>
        <taxon>Eukaryota</taxon>
        <taxon>Metazoa</taxon>
        <taxon>Spiralia</taxon>
        <taxon>Lophotrochozoa</taxon>
        <taxon>Mollusca</taxon>
        <taxon>Gastropoda</taxon>
        <taxon>Heterobranchia</taxon>
        <taxon>Euthyneura</taxon>
        <taxon>Panpulmonata</taxon>
        <taxon>Eupulmonata</taxon>
        <taxon>Stylommatophora</taxon>
        <taxon>Helicina</taxon>
        <taxon>Arionoidea</taxon>
        <taxon>Arionidae</taxon>
        <taxon>Arion</taxon>
    </lineage>
</organism>
<accession>A0A0B6ZV80</accession>
<feature type="transmembrane region" description="Helical" evidence="2">
    <location>
        <begin position="21"/>
        <end position="43"/>
    </location>
</feature>
<sequence>MSEQVDKGLCSTIATHKQREIWRNAALFAWLVGTVPSILAVVMLTGTTVVFAVLVALNIIFLILNCCFCFVNLQTLQKKRVFYVVCLILLIADVVVVVVALVQMPESTVQIVGFAGCGLISISCMALVVLNTLLHINGPQDPVSSDGDLMPDMSWDSELGCLAIRYVSVRRGRNSNGTIFQVEAGQVLSPPQPSDPSNNTGSSVQQQATDTRRTSFFGFR</sequence>
<keyword evidence="2" id="KW-1133">Transmembrane helix</keyword>